<keyword evidence="1" id="KW-0732">Signal</keyword>
<feature type="domain" description="Spore coat protein U/FanG" evidence="2">
    <location>
        <begin position="27"/>
        <end position="153"/>
    </location>
</feature>
<dbReference type="GO" id="GO:0009289">
    <property type="term" value="C:pilus"/>
    <property type="evidence" value="ECO:0007669"/>
    <property type="project" value="InterPro"/>
</dbReference>
<evidence type="ECO:0000256" key="1">
    <source>
        <dbReference type="SAM" id="SignalP"/>
    </source>
</evidence>
<dbReference type="EMBL" id="CP060812">
    <property type="protein sequence ID" value="QQN89654.1"/>
    <property type="molecule type" value="Genomic_DNA"/>
</dbReference>
<geneLocation type="plasmid" evidence="3 4">
    <name>pXM9F202-2-186k</name>
</geneLocation>
<feature type="signal peptide" evidence="1">
    <location>
        <begin position="1"/>
        <end position="18"/>
    </location>
</feature>
<dbReference type="RefSeq" id="WP_166134623.1">
    <property type="nucleotide sequence ID" value="NZ_CP060812.1"/>
</dbReference>
<protein>
    <submittedName>
        <fullName evidence="3">Spore coat U domain-containing protein</fullName>
    </submittedName>
</protein>
<dbReference type="Pfam" id="PF05229">
    <property type="entry name" value="SCPU"/>
    <property type="match status" value="1"/>
</dbReference>
<name>A0A7T7WLG0_9GAMM</name>
<dbReference type="InterPro" id="IPR053167">
    <property type="entry name" value="Spore_coat_component"/>
</dbReference>
<dbReference type="GeneID" id="89664360"/>
<keyword evidence="3" id="KW-0614">Plasmid</keyword>
<accession>A0A7T7WLG0</accession>
<dbReference type="InterPro" id="IPR007893">
    <property type="entry name" value="Spore_coat_U/FanG"/>
</dbReference>
<dbReference type="PANTHER" id="PTHR37089:SF4">
    <property type="entry name" value="EXPORTED PROTEIN"/>
    <property type="match status" value="1"/>
</dbReference>
<dbReference type="Proteomes" id="UP000596079">
    <property type="component" value="Plasmid pXM9F202-2-186k"/>
</dbReference>
<dbReference type="SMART" id="SM00972">
    <property type="entry name" value="SCPU"/>
    <property type="match status" value="1"/>
</dbReference>
<proteinExistence type="predicted"/>
<gene>
    <name evidence="3" type="ORF">IAQ69_15935</name>
</gene>
<feature type="chain" id="PRO_5032475766" evidence="1">
    <location>
        <begin position="19"/>
        <end position="156"/>
    </location>
</feature>
<dbReference type="PANTHER" id="PTHR37089">
    <property type="entry name" value="PROTEIN U-RELATED"/>
    <property type="match status" value="1"/>
</dbReference>
<dbReference type="GO" id="GO:0007155">
    <property type="term" value="P:cell adhesion"/>
    <property type="evidence" value="ECO:0007669"/>
    <property type="project" value="InterPro"/>
</dbReference>
<organism evidence="3 4">
    <name type="scientific">Acinetobacter variabilis</name>
    <dbReference type="NCBI Taxonomy" id="70346"/>
    <lineage>
        <taxon>Bacteria</taxon>
        <taxon>Pseudomonadati</taxon>
        <taxon>Pseudomonadota</taxon>
        <taxon>Gammaproteobacteria</taxon>
        <taxon>Moraxellales</taxon>
        <taxon>Moraxellaceae</taxon>
        <taxon>Acinetobacter</taxon>
    </lineage>
</organism>
<dbReference type="Gene3D" id="2.60.40.1090">
    <property type="entry name" value="Fimbrial-type adhesion domain"/>
    <property type="match status" value="1"/>
</dbReference>
<evidence type="ECO:0000259" key="2">
    <source>
        <dbReference type="Pfam" id="PF05229"/>
    </source>
</evidence>
<dbReference type="InterPro" id="IPR036937">
    <property type="entry name" value="Adhesion_dom_fimbrial_sf"/>
</dbReference>
<dbReference type="AlphaFoldDB" id="A0A7T7WLG0"/>
<evidence type="ECO:0000313" key="4">
    <source>
        <dbReference type="Proteomes" id="UP000596079"/>
    </source>
</evidence>
<reference evidence="3 4" key="1">
    <citation type="submission" date="2020-08" db="EMBL/GenBank/DDBJ databases">
        <title>Emergence of ISAba1-mediated novel tet(X) in Acinetobacter variabilis from a chicken farm.</title>
        <authorList>
            <person name="Peng K."/>
            <person name="Li R."/>
        </authorList>
    </citation>
    <scope>NUCLEOTIDE SEQUENCE [LARGE SCALE GENOMIC DNA]</scope>
    <source>
        <strain evidence="3 4">XM9F202-2</strain>
        <plasmid evidence="3 4">pXM9F202-2-186k</plasmid>
    </source>
</reference>
<sequence length="156" mass="17103">MKIFKYSFVILAVVSVSAYTMSDRQSTQFQVKIKVNEICDIGTGSTSNIDFGTISRNTQNIQATGSLNVSCTNGTPYNISLNSDGTLKNTQDASLKLSYRLYQDASMSKEWGNSSENRFSQHGTGQTQNITIWGKVPDTNVPAGQYIDTVTATITY</sequence>
<evidence type="ECO:0000313" key="3">
    <source>
        <dbReference type="EMBL" id="QQN89654.1"/>
    </source>
</evidence>